<dbReference type="EMBL" id="CP009498">
    <property type="protein sequence ID" value="AKL98261.1"/>
    <property type="molecule type" value="Genomic_DNA"/>
</dbReference>
<dbReference type="PANTHER" id="PTHR23419:SF8">
    <property type="entry name" value="FI09726P"/>
    <property type="match status" value="1"/>
</dbReference>
<evidence type="ECO:0000313" key="2">
    <source>
        <dbReference type="EMBL" id="AKL98261.1"/>
    </source>
</evidence>
<dbReference type="SUPFAM" id="SSF54913">
    <property type="entry name" value="GlnB-like"/>
    <property type="match status" value="1"/>
</dbReference>
<dbReference type="PANTHER" id="PTHR23419">
    <property type="entry name" value="DIVALENT CATION TOLERANCE CUTA-RELATED"/>
    <property type="match status" value="1"/>
</dbReference>
<dbReference type="Gene3D" id="3.30.70.120">
    <property type="match status" value="1"/>
</dbReference>
<comment type="similarity">
    <text evidence="1">Belongs to the CutA family.</text>
</comment>
<reference evidence="2 3" key="1">
    <citation type="submission" date="2014-09" db="EMBL/GenBank/DDBJ databases">
        <title>Complete genome sequence of Endomicrobium proavitum.</title>
        <authorList>
            <person name="Zheng H."/>
        </authorList>
    </citation>
    <scope>NUCLEOTIDE SEQUENCE [LARGE SCALE GENOMIC DNA]</scope>
    <source>
        <strain evidence="2 3">Rsa215</strain>
    </source>
</reference>
<dbReference type="GO" id="GO:0010038">
    <property type="term" value="P:response to metal ion"/>
    <property type="evidence" value="ECO:0007669"/>
    <property type="project" value="InterPro"/>
</dbReference>
<dbReference type="InterPro" id="IPR004323">
    <property type="entry name" value="Ion_tolerance_CutA"/>
</dbReference>
<dbReference type="Proteomes" id="UP000035337">
    <property type="component" value="Chromosome"/>
</dbReference>
<evidence type="ECO:0000313" key="3">
    <source>
        <dbReference type="Proteomes" id="UP000035337"/>
    </source>
</evidence>
<dbReference type="KEGG" id="epo:Epro_0882"/>
<dbReference type="OrthoDB" id="37622at2"/>
<evidence type="ECO:0000256" key="1">
    <source>
        <dbReference type="ARBA" id="ARBA00010169"/>
    </source>
</evidence>
<dbReference type="GO" id="GO:0005507">
    <property type="term" value="F:copper ion binding"/>
    <property type="evidence" value="ECO:0007669"/>
    <property type="project" value="TreeGrafter"/>
</dbReference>
<proteinExistence type="inferred from homology"/>
<dbReference type="RefSeq" id="WP_052570815.1">
    <property type="nucleotide sequence ID" value="NZ_CP009498.1"/>
</dbReference>
<keyword evidence="3" id="KW-1185">Reference proteome</keyword>
<dbReference type="InterPro" id="IPR015867">
    <property type="entry name" value="N-reg_PII/ATP_PRibTrfase_C"/>
</dbReference>
<sequence>MNFLTVFVTVPNLKTANKITDIVLKNKLCACVSVLKNADSYYWWKNKITRSREALLIMKTSRKNFRKLEKQIKDVHPYEVPEIVSFKIDKASKDYLNWIKKYAG</sequence>
<dbReference type="AlphaFoldDB" id="A0A0G3WHV5"/>
<protein>
    <submittedName>
        <fullName evidence="2">Periplasmic divalent cation tolerance protein</fullName>
    </submittedName>
</protein>
<dbReference type="STRING" id="1408281.Epro_0882"/>
<organism evidence="2 3">
    <name type="scientific">Endomicrobium proavitum</name>
    <dbReference type="NCBI Taxonomy" id="1408281"/>
    <lineage>
        <taxon>Bacteria</taxon>
        <taxon>Pseudomonadati</taxon>
        <taxon>Elusimicrobiota</taxon>
        <taxon>Endomicrobiia</taxon>
        <taxon>Endomicrobiales</taxon>
        <taxon>Endomicrobiaceae</taxon>
        <taxon>Endomicrobium</taxon>
    </lineage>
</organism>
<dbReference type="Pfam" id="PF03091">
    <property type="entry name" value="CutA1"/>
    <property type="match status" value="1"/>
</dbReference>
<dbReference type="InterPro" id="IPR011322">
    <property type="entry name" value="N-reg_PII-like_a/b"/>
</dbReference>
<gene>
    <name evidence="2" type="primary">cutA</name>
    <name evidence="2" type="ORF">Epro_0882</name>
</gene>
<accession>A0A0G3WHV5</accession>
<name>A0A0G3WHV5_9BACT</name>